<evidence type="ECO:0000256" key="5">
    <source>
        <dbReference type="ARBA" id="ARBA00023180"/>
    </source>
</evidence>
<keyword evidence="1 6" id="KW-0645">Protease</keyword>
<dbReference type="InterPro" id="IPR009003">
    <property type="entry name" value="Peptidase_S1_PA"/>
</dbReference>
<dbReference type="RefSeq" id="XP_012871031.1">
    <property type="nucleotide sequence ID" value="XM_013015577.1"/>
</dbReference>
<dbReference type="CTD" id="339501"/>
<dbReference type="InterPro" id="IPR033116">
    <property type="entry name" value="TRYPSIN_SER"/>
</dbReference>
<dbReference type="InParanoid" id="A0A1S3F313"/>
<dbReference type="InterPro" id="IPR043504">
    <property type="entry name" value="Peptidase_S1_PA_chymotrypsin"/>
</dbReference>
<dbReference type="PROSITE" id="PS00135">
    <property type="entry name" value="TRYPSIN_SER"/>
    <property type="match status" value="1"/>
</dbReference>
<reference evidence="10" key="1">
    <citation type="submission" date="2025-08" db="UniProtKB">
        <authorList>
            <consortium name="RefSeq"/>
        </authorList>
    </citation>
    <scope>IDENTIFICATION</scope>
    <source>
        <tissue evidence="10">Kidney</tissue>
    </source>
</reference>
<evidence type="ECO:0000256" key="4">
    <source>
        <dbReference type="ARBA" id="ARBA00023157"/>
    </source>
</evidence>
<evidence type="ECO:0000313" key="10">
    <source>
        <dbReference type="RefSeq" id="XP_012871031.1"/>
    </source>
</evidence>
<dbReference type="FunCoup" id="A0A1S3F313">
    <property type="interactions" value="25"/>
</dbReference>
<protein>
    <submittedName>
        <fullName evidence="10">Serine protease 38</fullName>
    </submittedName>
</protein>
<dbReference type="PANTHER" id="PTHR24253:SF159">
    <property type="entry name" value="SERINE PROTEASE 42"/>
    <property type="match status" value="1"/>
</dbReference>
<feature type="region of interest" description="Disordered" evidence="7">
    <location>
        <begin position="11"/>
        <end position="31"/>
    </location>
</feature>
<evidence type="ECO:0000313" key="9">
    <source>
        <dbReference type="Proteomes" id="UP000081671"/>
    </source>
</evidence>
<sequence>MPAPFLEEQLGSRAPGLPRPPPCRLPCSQGTDSGAPASPRWPWQVSLHYAGLHVCGGSVLNEYWVLSAAHCFDRDKNIHGFDMYVGIMNLKVADKHTMWYEVNQVIIHPTYAKYHPVGGDVALVQLKSPLVFSDSVLPICLAPTNVNLTSVSCWATGWGLASQGQTVDDLQEIQLPLVSQTVCQILYGTSYIMSDMICAGDIFRSKTVCEGDSGGPLACEFNHIWFQIGIVSWGRGCALPMFPGVYARVSYYSDWIRHIVEITPLPSQPVPDLCPSLGAPVSVSVAMLTACLTVL</sequence>
<evidence type="ECO:0000256" key="3">
    <source>
        <dbReference type="ARBA" id="ARBA00022801"/>
    </source>
</evidence>
<dbReference type="FunFam" id="2.40.10.10:FF:000039">
    <property type="entry name" value="Brain-specific serine protease 4"/>
    <property type="match status" value="1"/>
</dbReference>
<dbReference type="PROSITE" id="PS00134">
    <property type="entry name" value="TRYPSIN_HIS"/>
    <property type="match status" value="1"/>
</dbReference>
<keyword evidence="3 6" id="KW-0378">Hydrolase</keyword>
<dbReference type="SMART" id="SM00020">
    <property type="entry name" value="Tryp_SPc"/>
    <property type="match status" value="1"/>
</dbReference>
<name>A0A1S3F313_DIPOR</name>
<accession>A0A1S3F313</accession>
<feature type="domain" description="Peptidase S1" evidence="8">
    <location>
        <begin position="27"/>
        <end position="261"/>
    </location>
</feature>
<keyword evidence="4" id="KW-1015">Disulfide bond</keyword>
<proteinExistence type="predicted"/>
<dbReference type="SUPFAM" id="SSF50494">
    <property type="entry name" value="Trypsin-like serine proteases"/>
    <property type="match status" value="1"/>
</dbReference>
<evidence type="ECO:0000259" key="8">
    <source>
        <dbReference type="PROSITE" id="PS50240"/>
    </source>
</evidence>
<keyword evidence="9" id="KW-1185">Reference proteome</keyword>
<evidence type="ECO:0000256" key="7">
    <source>
        <dbReference type="SAM" id="MobiDB-lite"/>
    </source>
</evidence>
<keyword evidence="2" id="KW-0732">Signal</keyword>
<dbReference type="PRINTS" id="PR00722">
    <property type="entry name" value="CHYMOTRYPSIN"/>
</dbReference>
<dbReference type="Proteomes" id="UP000081671">
    <property type="component" value="Unplaced"/>
</dbReference>
<dbReference type="PROSITE" id="PS50240">
    <property type="entry name" value="TRYPSIN_DOM"/>
    <property type="match status" value="1"/>
</dbReference>
<dbReference type="Pfam" id="PF00089">
    <property type="entry name" value="Trypsin"/>
    <property type="match status" value="1"/>
</dbReference>
<dbReference type="AlphaFoldDB" id="A0A1S3F313"/>
<dbReference type="GeneID" id="105985166"/>
<dbReference type="GO" id="GO:0006508">
    <property type="term" value="P:proteolysis"/>
    <property type="evidence" value="ECO:0007669"/>
    <property type="project" value="UniProtKB-KW"/>
</dbReference>
<dbReference type="Gene3D" id="2.40.10.10">
    <property type="entry name" value="Trypsin-like serine proteases"/>
    <property type="match status" value="1"/>
</dbReference>
<evidence type="ECO:0000256" key="6">
    <source>
        <dbReference type="RuleBase" id="RU363034"/>
    </source>
</evidence>
<dbReference type="InterPro" id="IPR001314">
    <property type="entry name" value="Peptidase_S1A"/>
</dbReference>
<dbReference type="PANTHER" id="PTHR24253">
    <property type="entry name" value="TRANSMEMBRANE PROTEASE SERINE"/>
    <property type="match status" value="1"/>
</dbReference>
<dbReference type="OrthoDB" id="10002959at2759"/>
<organism evidence="9 10">
    <name type="scientific">Dipodomys ordii</name>
    <name type="common">Ord's kangaroo rat</name>
    <dbReference type="NCBI Taxonomy" id="10020"/>
    <lineage>
        <taxon>Eukaryota</taxon>
        <taxon>Metazoa</taxon>
        <taxon>Chordata</taxon>
        <taxon>Craniata</taxon>
        <taxon>Vertebrata</taxon>
        <taxon>Euteleostomi</taxon>
        <taxon>Mammalia</taxon>
        <taxon>Eutheria</taxon>
        <taxon>Euarchontoglires</taxon>
        <taxon>Glires</taxon>
        <taxon>Rodentia</taxon>
        <taxon>Castorimorpha</taxon>
        <taxon>Heteromyidae</taxon>
        <taxon>Dipodomyinae</taxon>
        <taxon>Dipodomys</taxon>
    </lineage>
</organism>
<keyword evidence="5" id="KW-0325">Glycoprotein</keyword>
<dbReference type="CDD" id="cd00190">
    <property type="entry name" value="Tryp_SPc"/>
    <property type="match status" value="1"/>
</dbReference>
<dbReference type="InterPro" id="IPR018114">
    <property type="entry name" value="TRYPSIN_HIS"/>
</dbReference>
<evidence type="ECO:0000256" key="1">
    <source>
        <dbReference type="ARBA" id="ARBA00022670"/>
    </source>
</evidence>
<keyword evidence="6" id="KW-0720">Serine protease</keyword>
<evidence type="ECO:0000256" key="2">
    <source>
        <dbReference type="ARBA" id="ARBA00022729"/>
    </source>
</evidence>
<dbReference type="InterPro" id="IPR001254">
    <property type="entry name" value="Trypsin_dom"/>
</dbReference>
<dbReference type="KEGG" id="dord:105985166"/>
<dbReference type="GO" id="GO:0004252">
    <property type="term" value="F:serine-type endopeptidase activity"/>
    <property type="evidence" value="ECO:0007669"/>
    <property type="project" value="InterPro"/>
</dbReference>
<gene>
    <name evidence="10" type="primary">Prss38</name>
</gene>